<evidence type="ECO:0000313" key="4">
    <source>
        <dbReference type="Proteomes" id="UP000044602"/>
    </source>
</evidence>
<dbReference type="Proteomes" id="UP000044602">
    <property type="component" value="Unassembled WGS sequence"/>
</dbReference>
<reference evidence="4 5" key="1">
    <citation type="submission" date="2015-05" db="EMBL/GenBank/DDBJ databases">
        <authorList>
            <person name="Fogelqvist Johan"/>
        </authorList>
    </citation>
    <scope>NUCLEOTIDE SEQUENCE [LARGE SCALE GENOMIC DNA]</scope>
    <source>
        <strain evidence="2">VL1</strain>
        <strain evidence="3">VL2</strain>
    </source>
</reference>
<evidence type="ECO:0000313" key="5">
    <source>
        <dbReference type="Proteomes" id="UP000045706"/>
    </source>
</evidence>
<evidence type="ECO:0000313" key="2">
    <source>
        <dbReference type="EMBL" id="CRJ95231.1"/>
    </source>
</evidence>
<feature type="region of interest" description="Disordered" evidence="1">
    <location>
        <begin position="1"/>
        <end position="62"/>
    </location>
</feature>
<accession>A0A0G4KGQ2</accession>
<keyword evidence="4" id="KW-1185">Reference proteome</keyword>
<organism evidence="2 4">
    <name type="scientific">Verticillium longisporum</name>
    <name type="common">Verticillium dahliae var. longisporum</name>
    <dbReference type="NCBI Taxonomy" id="100787"/>
    <lineage>
        <taxon>Eukaryota</taxon>
        <taxon>Fungi</taxon>
        <taxon>Dikarya</taxon>
        <taxon>Ascomycota</taxon>
        <taxon>Pezizomycotina</taxon>
        <taxon>Sordariomycetes</taxon>
        <taxon>Hypocreomycetidae</taxon>
        <taxon>Glomerellales</taxon>
        <taxon>Plectosphaerellaceae</taxon>
        <taxon>Verticillium</taxon>
    </lineage>
</organism>
<dbReference type="AlphaFoldDB" id="A0A0G4KGQ2"/>
<feature type="compositionally biased region" description="Pro residues" evidence="1">
    <location>
        <begin position="53"/>
        <end position="62"/>
    </location>
</feature>
<dbReference type="EMBL" id="CVQI01011113">
    <property type="protein sequence ID" value="CRK20636.1"/>
    <property type="molecule type" value="Genomic_DNA"/>
</dbReference>
<protein>
    <submittedName>
        <fullName evidence="2">Uncharacterized protein</fullName>
    </submittedName>
</protein>
<evidence type="ECO:0000256" key="1">
    <source>
        <dbReference type="SAM" id="MobiDB-lite"/>
    </source>
</evidence>
<proteinExistence type="predicted"/>
<gene>
    <name evidence="2" type="ORF">BN1708_001999</name>
    <name evidence="3" type="ORF">BN1723_002612</name>
</gene>
<name>A0A0G4KGQ2_VERLO</name>
<dbReference type="EMBL" id="CVQH01001113">
    <property type="protein sequence ID" value="CRJ95231.1"/>
    <property type="molecule type" value="Genomic_DNA"/>
</dbReference>
<evidence type="ECO:0000313" key="3">
    <source>
        <dbReference type="EMBL" id="CRK20636.1"/>
    </source>
</evidence>
<feature type="compositionally biased region" description="Basic and acidic residues" evidence="1">
    <location>
        <begin position="1"/>
        <end position="14"/>
    </location>
</feature>
<sequence>MDKPVMDMDKHGGTDKQAWTQPPPSPKTTTNMIVRITSFANMGRGAYDTTGCPKPPPRPKPS</sequence>
<dbReference type="Proteomes" id="UP000045706">
    <property type="component" value="Unassembled WGS sequence"/>
</dbReference>